<dbReference type="EMBL" id="BAAAPO010000015">
    <property type="protein sequence ID" value="GAA1786488.1"/>
    <property type="molecule type" value="Genomic_DNA"/>
</dbReference>
<keyword evidence="3" id="KW-1185">Reference proteome</keyword>
<accession>A0ABP4XKG0</accession>
<evidence type="ECO:0000256" key="1">
    <source>
        <dbReference type="SAM" id="MobiDB-lite"/>
    </source>
</evidence>
<evidence type="ECO:0000313" key="2">
    <source>
        <dbReference type="EMBL" id="GAA1786488.1"/>
    </source>
</evidence>
<organism evidence="2 3">
    <name type="scientific">Nostocoides veronense</name>
    <dbReference type="NCBI Taxonomy" id="330836"/>
    <lineage>
        <taxon>Bacteria</taxon>
        <taxon>Bacillati</taxon>
        <taxon>Actinomycetota</taxon>
        <taxon>Actinomycetes</taxon>
        <taxon>Micrococcales</taxon>
        <taxon>Intrasporangiaceae</taxon>
        <taxon>Nostocoides</taxon>
    </lineage>
</organism>
<comment type="caution">
    <text evidence="2">The sequence shown here is derived from an EMBL/GenBank/DDBJ whole genome shotgun (WGS) entry which is preliminary data.</text>
</comment>
<proteinExistence type="predicted"/>
<evidence type="ECO:0008006" key="4">
    <source>
        <dbReference type="Google" id="ProtNLM"/>
    </source>
</evidence>
<protein>
    <recommendedName>
        <fullName evidence="4">Cytochrome P450</fullName>
    </recommendedName>
</protein>
<feature type="region of interest" description="Disordered" evidence="1">
    <location>
        <begin position="1"/>
        <end position="20"/>
    </location>
</feature>
<gene>
    <name evidence="2" type="ORF">GCM10009811_09450</name>
</gene>
<reference evidence="3" key="1">
    <citation type="journal article" date="2019" name="Int. J. Syst. Evol. Microbiol.">
        <title>The Global Catalogue of Microorganisms (GCM) 10K type strain sequencing project: providing services to taxonomists for standard genome sequencing and annotation.</title>
        <authorList>
            <consortium name="The Broad Institute Genomics Platform"/>
            <consortium name="The Broad Institute Genome Sequencing Center for Infectious Disease"/>
            <person name="Wu L."/>
            <person name="Ma J."/>
        </authorList>
    </citation>
    <scope>NUCLEOTIDE SEQUENCE [LARGE SCALE GENOMIC DNA]</scope>
    <source>
        <strain evidence="3">JCM 15592</strain>
    </source>
</reference>
<feature type="compositionally biased region" description="Acidic residues" evidence="1">
    <location>
        <begin position="1"/>
        <end position="14"/>
    </location>
</feature>
<dbReference type="RefSeq" id="WP_344082012.1">
    <property type="nucleotide sequence ID" value="NZ_BAAAPO010000015.1"/>
</dbReference>
<evidence type="ECO:0000313" key="3">
    <source>
        <dbReference type="Proteomes" id="UP001499938"/>
    </source>
</evidence>
<sequence length="328" mass="36194">MVDEPDESAEDSEECSDHGFETDAASSFAAGLGRDYAARMIPSFDFQGVMPNIDFRGIMPNLDFSGILAPHLGSLHRLVSTDFTAAMAPAMQNLQRGWVTSGVLDNIRSATEGLGADYKALLAGLRINLKPLVDPGLFDRFNRWMLPPNLRSASDKITMVEVRDFVESEGIPLYLVPRADIGVRLVKAPTRAARRQVLSDRFDAIVQDCTTVIDGCDDPMVATAVHFVRDGLGALGGGHHASAQAIFTLVLDTLIMEFYPDREQRRKITNRKPSDDVPEIIAEMGLHRAYVWLPIWHAHEQFWKDKGDTVPRTFSGSSNLTGHGCPAW</sequence>
<name>A0ABP4XKG0_9MICO</name>
<dbReference type="Proteomes" id="UP001499938">
    <property type="component" value="Unassembled WGS sequence"/>
</dbReference>